<dbReference type="SUPFAM" id="SSF109604">
    <property type="entry name" value="HD-domain/PDEase-like"/>
    <property type="match status" value="1"/>
</dbReference>
<feature type="modified residue" description="4-aspartylphosphate" evidence="1">
    <location>
        <position position="64"/>
    </location>
</feature>
<sequence>MENVAQKIAIGGDRLSLLLLDDESEILKSLTRVLRTDYDIVSFNSGKEALEYLEQHEVSIIISDMRMPEMDGADFLAKSKELYPETIRILLTGYSDIQSTVRAVNSGGIHTYIGKPWDNENLKLIVSKAAEFYRLTKEREHLAIELEKRNSELEVVNLALEDNNRKLAEFNQDLEQKVKERTLELQSSNKKLEHLLISRNKTFKDILGMVTAIIQYRTGHPADHAERIANQAKVVAQRLKLPESQVSHVYLCGLMHQIGLIGAKDKELEKLIVDPETSIPQSPNANSVLGAEILGRIKRFEPLVEIIRHQDELYDGTGKPGHLHGEEIPLCSRIIKVVKDYDYYIASPNNPRRMHTKSAQSYIKEQAGTLYDPTVVDAFLMVVTSLKHLEDGLELCIGLSEVKPGMKIKRDLYLPNGNLMLTAGNQINSALLAKLKELEEQTNMPIAVYIG</sequence>
<dbReference type="Pfam" id="PF00072">
    <property type="entry name" value="Response_reg"/>
    <property type="match status" value="1"/>
</dbReference>
<dbReference type="PROSITE" id="PS50110">
    <property type="entry name" value="RESPONSE_REGULATORY"/>
    <property type="match status" value="1"/>
</dbReference>
<evidence type="ECO:0000259" key="3">
    <source>
        <dbReference type="PROSITE" id="PS50110"/>
    </source>
</evidence>
<keyword evidence="2" id="KW-0175">Coiled coil</keyword>
<dbReference type="PANTHER" id="PTHR45228:SF8">
    <property type="entry name" value="TWO-COMPONENT RESPONSE REGULATOR-RELATED"/>
    <property type="match status" value="1"/>
</dbReference>
<evidence type="ECO:0000259" key="4">
    <source>
        <dbReference type="PROSITE" id="PS51832"/>
    </source>
</evidence>
<dbReference type="CDD" id="cd00077">
    <property type="entry name" value="HDc"/>
    <property type="match status" value="1"/>
</dbReference>
<dbReference type="KEGG" id="vau:VANGNB10_cII0662c"/>
<dbReference type="InterPro" id="IPR001789">
    <property type="entry name" value="Sig_transdc_resp-reg_receiver"/>
</dbReference>
<dbReference type="SUPFAM" id="SSF52172">
    <property type="entry name" value="CheY-like"/>
    <property type="match status" value="1"/>
</dbReference>
<protein>
    <submittedName>
        <fullName evidence="5 6">Response regulator</fullName>
    </submittedName>
</protein>
<keyword evidence="1" id="KW-0597">Phosphoprotein</keyword>
<comment type="caution">
    <text evidence="6">The sequence shown here is derived from an EMBL/GenBank/DDBJ whole genome shotgun (WGS) entry which is preliminary data.</text>
</comment>
<dbReference type="Proteomes" id="UP000722957">
    <property type="component" value="Unassembled WGS sequence"/>
</dbReference>
<dbReference type="EMBL" id="SCLC01000006">
    <property type="protein sequence ID" value="MBF4434985.1"/>
    <property type="molecule type" value="Genomic_DNA"/>
</dbReference>
<feature type="coiled-coil region" evidence="2">
    <location>
        <begin position="143"/>
        <end position="191"/>
    </location>
</feature>
<dbReference type="InterPro" id="IPR003607">
    <property type="entry name" value="HD/PDEase_dom"/>
</dbReference>
<dbReference type="GO" id="GO:0008081">
    <property type="term" value="F:phosphoric diester hydrolase activity"/>
    <property type="evidence" value="ECO:0007669"/>
    <property type="project" value="UniProtKB-ARBA"/>
</dbReference>
<dbReference type="PANTHER" id="PTHR45228">
    <property type="entry name" value="CYCLIC DI-GMP PHOSPHODIESTERASE TM_0186-RELATED"/>
    <property type="match status" value="1"/>
</dbReference>
<feature type="domain" description="Response regulatory" evidence="3">
    <location>
        <begin position="16"/>
        <end position="130"/>
    </location>
</feature>
<dbReference type="Gene3D" id="1.10.3210.10">
    <property type="entry name" value="Hypothetical protein af1432"/>
    <property type="match status" value="1"/>
</dbReference>
<evidence type="ECO:0000256" key="1">
    <source>
        <dbReference type="PROSITE-ProRule" id="PRU00169"/>
    </source>
</evidence>
<reference evidence="6 7" key="1">
    <citation type="journal article" date="2021" name="PeerJ">
        <title>Analysis of 44 Vibrio anguillarum genomes reveals high genetic diversity.</title>
        <authorList>
            <person name="Hansen M.J."/>
            <person name="Dalsgaard I."/>
        </authorList>
    </citation>
    <scope>NUCLEOTIDE SEQUENCE</scope>
    <source>
        <strain evidence="5 7">17-16730-2A</strain>
        <strain evidence="6">850617-1/1</strain>
    </source>
</reference>
<evidence type="ECO:0000313" key="6">
    <source>
        <dbReference type="EMBL" id="MBF4434985.1"/>
    </source>
</evidence>
<dbReference type="InterPro" id="IPR052020">
    <property type="entry name" value="Cyclic_di-GMP/3'3'-cGAMP_PDE"/>
</dbReference>
<name>A0A221WY97_VIBAN</name>
<dbReference type="RefSeq" id="WP_013867873.1">
    <property type="nucleotide sequence ID" value="NZ_AJYT02000190.1"/>
</dbReference>
<proteinExistence type="predicted"/>
<evidence type="ECO:0000256" key="2">
    <source>
        <dbReference type="SAM" id="Coils"/>
    </source>
</evidence>
<dbReference type="Proteomes" id="UP000786185">
    <property type="component" value="Unassembled WGS sequence"/>
</dbReference>
<gene>
    <name evidence="5" type="ORF">EAY07_09615</name>
    <name evidence="6" type="ORF">ERJ77_10715</name>
</gene>
<accession>A0A221WY97</accession>
<dbReference type="AlphaFoldDB" id="A0A221WY97"/>
<dbReference type="PROSITE" id="PS51832">
    <property type="entry name" value="HD_GYP"/>
    <property type="match status" value="1"/>
</dbReference>
<dbReference type="OMA" id="QWHSRRV"/>
<dbReference type="CDD" id="cd17569">
    <property type="entry name" value="REC_HupR-like"/>
    <property type="match status" value="1"/>
</dbReference>
<dbReference type="SMART" id="SM00448">
    <property type="entry name" value="REC"/>
    <property type="match status" value="1"/>
</dbReference>
<feature type="domain" description="HD-GYP" evidence="4">
    <location>
        <begin position="199"/>
        <end position="395"/>
    </location>
</feature>
<dbReference type="Pfam" id="PF13487">
    <property type="entry name" value="HD_5"/>
    <property type="match status" value="1"/>
</dbReference>
<evidence type="ECO:0000313" key="7">
    <source>
        <dbReference type="Proteomes" id="UP000722957"/>
    </source>
</evidence>
<dbReference type="GeneID" id="83858049"/>
<organism evidence="6 8">
    <name type="scientific">Vibrio anguillarum</name>
    <name type="common">Listonella anguillarum</name>
    <dbReference type="NCBI Taxonomy" id="55601"/>
    <lineage>
        <taxon>Bacteria</taxon>
        <taxon>Pseudomonadati</taxon>
        <taxon>Pseudomonadota</taxon>
        <taxon>Gammaproteobacteria</taxon>
        <taxon>Vibrionales</taxon>
        <taxon>Vibrionaceae</taxon>
        <taxon>Vibrio</taxon>
    </lineage>
</organism>
<dbReference type="InterPro" id="IPR037522">
    <property type="entry name" value="HD_GYP_dom"/>
</dbReference>
<dbReference type="EMBL" id="RDOM01000022">
    <property type="protein sequence ID" value="MBF4272298.1"/>
    <property type="molecule type" value="Genomic_DNA"/>
</dbReference>
<dbReference type="InterPro" id="IPR011006">
    <property type="entry name" value="CheY-like_superfamily"/>
</dbReference>
<dbReference type="Gene3D" id="3.40.50.2300">
    <property type="match status" value="1"/>
</dbReference>
<dbReference type="GO" id="GO:0000160">
    <property type="term" value="P:phosphorelay signal transduction system"/>
    <property type="evidence" value="ECO:0007669"/>
    <property type="project" value="InterPro"/>
</dbReference>
<evidence type="ECO:0000313" key="8">
    <source>
        <dbReference type="Proteomes" id="UP000786185"/>
    </source>
</evidence>
<evidence type="ECO:0000313" key="5">
    <source>
        <dbReference type="EMBL" id="MBF4272298.1"/>
    </source>
</evidence>